<sequence>MKSVEARYLRGRLVVNNKEVPTSLSPLELLVAALAYGVGVKNADTVGDVVVSCEVQGYRVACRGPCTGAEERCLVFQLLRDVINYECV</sequence>
<name>G4RMF3_THETK</name>
<proteinExistence type="predicted"/>
<organism evidence="1 2">
    <name type="scientific">Thermoproteus tenax (strain ATCC 35583 / DSM 2078 / JCM 9277 / NBRC 100435 / Kra 1)</name>
    <dbReference type="NCBI Taxonomy" id="768679"/>
    <lineage>
        <taxon>Archaea</taxon>
        <taxon>Thermoproteota</taxon>
        <taxon>Thermoprotei</taxon>
        <taxon>Thermoproteales</taxon>
        <taxon>Thermoproteaceae</taxon>
        <taxon>Thermoproteus</taxon>
    </lineage>
</organism>
<dbReference type="HOGENOM" id="CLU_174519_0_0_2"/>
<dbReference type="GeneID" id="11263116"/>
<reference evidence="1 2" key="1">
    <citation type="journal article" date="2011" name="PLoS ONE">
        <title>The complete genome sequence of Thermoproteus tenax: a physiologically versatile member of the Crenarchaeota.</title>
        <authorList>
            <person name="Siebers B."/>
            <person name="Zaparty M."/>
            <person name="Raddatz G."/>
            <person name="Tjaden B."/>
            <person name="Albers S.V."/>
            <person name="Bell S.D."/>
            <person name="Blombach F."/>
            <person name="Kletzin A."/>
            <person name="Kyrpides N."/>
            <person name="Lanz C."/>
            <person name="Plagens A."/>
            <person name="Rampp M."/>
            <person name="Rosinus A."/>
            <person name="von Jan M."/>
            <person name="Makarova K.S."/>
            <person name="Klenk H.P."/>
            <person name="Schuster S.C."/>
            <person name="Hensel R."/>
        </authorList>
    </citation>
    <scope>NUCLEOTIDE SEQUENCE [LARGE SCALE GENOMIC DNA]</scope>
    <source>
        <strain evidence="2">ATCC 35583 / DSM 2078 / JCM 9277 / NBRC 100435 / Kra 1</strain>
    </source>
</reference>
<dbReference type="EMBL" id="FN869859">
    <property type="protein sequence ID" value="CCC80784.1"/>
    <property type="molecule type" value="Genomic_DNA"/>
</dbReference>
<evidence type="ECO:0000313" key="2">
    <source>
        <dbReference type="Proteomes" id="UP000002654"/>
    </source>
</evidence>
<dbReference type="PaxDb" id="768679-TTX_0108a"/>
<gene>
    <name evidence="1" type="ORF">TTX_0108a</name>
</gene>
<protein>
    <submittedName>
        <fullName evidence="1">Uncharacterized conserved protein</fullName>
    </submittedName>
</protein>
<dbReference type="AlphaFoldDB" id="G4RMF3"/>
<dbReference type="RefSeq" id="WP_014126042.1">
    <property type="nucleotide sequence ID" value="NC_016070.1"/>
</dbReference>
<evidence type="ECO:0000313" key="1">
    <source>
        <dbReference type="EMBL" id="CCC80784.1"/>
    </source>
</evidence>
<dbReference type="Proteomes" id="UP000002654">
    <property type="component" value="Chromosome"/>
</dbReference>
<accession>G4RMF3</accession>
<keyword evidence="2" id="KW-1185">Reference proteome</keyword>
<dbReference type="STRING" id="768679.TTX_0108a"/>
<dbReference type="KEGG" id="ttn:TTX_0108a"/>
<dbReference type="eggNOG" id="arCOG05465">
    <property type="taxonomic scope" value="Archaea"/>
</dbReference>
<dbReference type="OrthoDB" id="28084at2157"/>